<name>A0A6J2TGM0_DROLE</name>
<dbReference type="AlphaFoldDB" id="A0A6J2TGM0"/>
<dbReference type="GeneID" id="115624139"/>
<protein>
    <submittedName>
        <fullName evidence="2">Protein bag-of-marbles</fullName>
    </submittedName>
</protein>
<keyword evidence="1" id="KW-1185">Reference proteome</keyword>
<dbReference type="Proteomes" id="UP000504634">
    <property type="component" value="Unplaced"/>
</dbReference>
<organism evidence="1 2">
    <name type="scientific">Drosophila lebanonensis</name>
    <name type="common">Fruit fly</name>
    <name type="synonym">Scaptodrosophila lebanonensis</name>
    <dbReference type="NCBI Taxonomy" id="7225"/>
    <lineage>
        <taxon>Eukaryota</taxon>
        <taxon>Metazoa</taxon>
        <taxon>Ecdysozoa</taxon>
        <taxon>Arthropoda</taxon>
        <taxon>Hexapoda</taxon>
        <taxon>Insecta</taxon>
        <taxon>Pterygota</taxon>
        <taxon>Neoptera</taxon>
        <taxon>Endopterygota</taxon>
        <taxon>Diptera</taxon>
        <taxon>Brachycera</taxon>
        <taxon>Muscomorpha</taxon>
        <taxon>Ephydroidea</taxon>
        <taxon>Drosophilidae</taxon>
        <taxon>Scaptodrosophila</taxon>
    </lineage>
</organism>
<gene>
    <name evidence="2" type="primary">LOC115624139</name>
</gene>
<reference evidence="2" key="1">
    <citation type="submission" date="2025-08" db="UniProtKB">
        <authorList>
            <consortium name="RefSeq"/>
        </authorList>
    </citation>
    <scope>IDENTIFICATION</scope>
    <source>
        <strain evidence="2">11010-0011.00</strain>
        <tissue evidence="2">Whole body</tissue>
    </source>
</reference>
<dbReference type="OrthoDB" id="7920838at2759"/>
<evidence type="ECO:0000313" key="1">
    <source>
        <dbReference type="Proteomes" id="UP000504634"/>
    </source>
</evidence>
<dbReference type="CTD" id="43038"/>
<evidence type="ECO:0000313" key="2">
    <source>
        <dbReference type="RefSeq" id="XP_030374595.1"/>
    </source>
</evidence>
<proteinExistence type="predicted"/>
<accession>A0A6J2TGM0</accession>
<dbReference type="RefSeq" id="XP_030374595.1">
    <property type="nucleotide sequence ID" value="XM_030518735.1"/>
</dbReference>
<sequence length="440" mass="50248">MNENATECIDFTDSDDIQLSLNMQHLSTQLISLTEGVDEESSNVQSQRPGGSSKGVLAQLKRNFAELNLDANAPVLEFHGYGCLNVLPKHSRAFVGNKKHAQSGGDIQSHEFVARQNSRQQQQLQELNVWINPSNGEEEISMEKLKSIGLHCDGVEHNPVMRLMNLFCSLHDHLNSQLPSSQMNALPSDYLFDWPKKCTLPKSINVRHQVMVLVNKCERFLGAQRRVLESNRHFDLVKYNECDDLLCAATAWTQLLRQFSTVEMRHFKGKFVNSKAKACATQLEEVMLKLRESIRAAYINIFVFNWEMDQEHRYSLAMTESRETTNKFALEACEDEKQAASQSPQMTPEEQFLAEVYQLENVLMCAKEFEDTLNALIQMPENYFPPEIVAQFNTKNKATTQLDGTIGGEYELWADVDIIEVPTSPPKISHRRHYPQIYRG</sequence>